<dbReference type="EMBL" id="CP026538">
    <property type="protein sequence ID" value="QAZ69363.1"/>
    <property type="molecule type" value="Genomic_DNA"/>
</dbReference>
<dbReference type="KEGG" id="dcb:C3Y92_19820"/>
<dbReference type="Proteomes" id="UP000293296">
    <property type="component" value="Chromosome"/>
</dbReference>
<organism evidence="2 3">
    <name type="scientific">Solidesulfovibrio carbinolicus</name>
    <dbReference type="NCBI Taxonomy" id="296842"/>
    <lineage>
        <taxon>Bacteria</taxon>
        <taxon>Pseudomonadati</taxon>
        <taxon>Thermodesulfobacteriota</taxon>
        <taxon>Desulfovibrionia</taxon>
        <taxon>Desulfovibrionales</taxon>
        <taxon>Desulfovibrionaceae</taxon>
        <taxon>Solidesulfovibrio</taxon>
    </lineage>
</organism>
<feature type="domain" description="Glutamine amidotransferase type-2" evidence="1">
    <location>
        <begin position="2"/>
        <end position="357"/>
    </location>
</feature>
<protein>
    <submittedName>
        <fullName evidence="2">Glutamate synthase</fullName>
    </submittedName>
</protein>
<dbReference type="OrthoDB" id="9770094at2"/>
<dbReference type="SUPFAM" id="SSF56235">
    <property type="entry name" value="N-terminal nucleophile aminohydrolases (Ntn hydrolases)"/>
    <property type="match status" value="1"/>
</dbReference>
<dbReference type="InterPro" id="IPR029055">
    <property type="entry name" value="Ntn_hydrolases_N"/>
</dbReference>
<reference evidence="2 3" key="1">
    <citation type="submission" date="2018-02" db="EMBL/GenBank/DDBJ databases">
        <title>Genome sequence of Desulfovibrio carbinolicus DSM 3852.</title>
        <authorList>
            <person name="Wilbanks E."/>
            <person name="Skennerton C.T."/>
            <person name="Orphan V.J."/>
        </authorList>
    </citation>
    <scope>NUCLEOTIDE SEQUENCE [LARGE SCALE GENOMIC DNA]</scope>
    <source>
        <strain evidence="2 3">DSM 3852</strain>
    </source>
</reference>
<dbReference type="AlphaFoldDB" id="A0A4P6HPY1"/>
<proteinExistence type="predicted"/>
<keyword evidence="3" id="KW-1185">Reference proteome</keyword>
<evidence type="ECO:0000313" key="2">
    <source>
        <dbReference type="EMBL" id="QAZ69363.1"/>
    </source>
</evidence>
<dbReference type="InterPro" id="IPR017932">
    <property type="entry name" value="GATase_2_dom"/>
</dbReference>
<accession>A0A4P6HPY1</accession>
<dbReference type="Gene3D" id="3.60.20.10">
    <property type="entry name" value="Glutamine Phosphoribosylpyrophosphate, subunit 1, domain 1"/>
    <property type="match status" value="1"/>
</dbReference>
<dbReference type="RefSeq" id="WP_129355680.1">
    <property type="nucleotide sequence ID" value="NZ_CP026538.1"/>
</dbReference>
<sequence>MCRLFALSSRDPVSPMRAIEALNVMKEGHDGSGVGLFLSDLGGPFGEMKDAPILSGIFTDEGLKRLDAYMGERGFVTRKTLELDPRTKPPLGTPVRGSYIARAYEAPADLKAKSQAERELAYMLMRVELRHMGEEKEDIRVFSFWPDTIMVKEVGDPMEVGEYLGLDRPELACRRILAQGRQNTNYAINLYACHPFFLQGVCTMTNGENTAFVPIREYLLSRGFPGYMGYQSDSEVFAHIMHFTLNRLQFGIEYYKHVITPLSDAEMAEHPDQALLARIKQTCRKLIIDGPNCVIGCLPDKTMFMVQDRKKLRPGVVGGKPGIFAFSSEICGLDAAIPDRDQHADFQPMHLDTAIVRPECQEVTICNQLQSLPRPH</sequence>
<gene>
    <name evidence="2" type="ORF">C3Y92_19820</name>
</gene>
<evidence type="ECO:0000313" key="3">
    <source>
        <dbReference type="Proteomes" id="UP000293296"/>
    </source>
</evidence>
<dbReference type="PROSITE" id="PS51278">
    <property type="entry name" value="GATASE_TYPE_2"/>
    <property type="match status" value="1"/>
</dbReference>
<name>A0A4P6HPY1_9BACT</name>
<evidence type="ECO:0000259" key="1">
    <source>
        <dbReference type="PROSITE" id="PS51278"/>
    </source>
</evidence>